<name>A0A3M8LGX7_9MICO</name>
<proteinExistence type="predicted"/>
<dbReference type="AlphaFoldDB" id="A0A3M8LGX7"/>
<comment type="caution">
    <text evidence="1">The sequence shown here is derived from an EMBL/GenBank/DDBJ whole genome shotgun (WGS) entry which is preliminary data.</text>
</comment>
<reference evidence="1 2" key="1">
    <citation type="submission" date="2018-11" db="EMBL/GenBank/DDBJ databases">
        <title>Cryobacterium sp. nov., isolated from rhizosphere soil of lettuce.</title>
        <authorList>
            <person name="Wang Y."/>
        </authorList>
    </citation>
    <scope>NUCLEOTIDE SEQUENCE [LARGE SCALE GENOMIC DNA]</scope>
    <source>
        <strain evidence="1 2">NEAU-85</strain>
    </source>
</reference>
<gene>
    <name evidence="1" type="ORF">EEJ31_05290</name>
</gene>
<keyword evidence="2" id="KW-1185">Reference proteome</keyword>
<protein>
    <recommendedName>
        <fullName evidence="3">AbiEi antitoxin C-terminal domain-containing protein</fullName>
    </recommendedName>
</protein>
<organism evidence="1 2">
    <name type="scientific">Cryobacterium tepidiphilum</name>
    <dbReference type="NCBI Taxonomy" id="2486026"/>
    <lineage>
        <taxon>Bacteria</taxon>
        <taxon>Bacillati</taxon>
        <taxon>Actinomycetota</taxon>
        <taxon>Actinomycetes</taxon>
        <taxon>Micrococcales</taxon>
        <taxon>Microbacteriaceae</taxon>
        <taxon>Cryobacterium</taxon>
    </lineage>
</organism>
<evidence type="ECO:0000313" key="1">
    <source>
        <dbReference type="EMBL" id="RNE63982.1"/>
    </source>
</evidence>
<sequence length="285" mass="30835">MERGNVIRLRRGAYVAAAEWQLLSPGARRLLAVRAHAAAADEQPVFSHFSAAAVWGLPSFNTWPTNIHVATEAALGGRSSSGVSRHPQQAPLDVVQRDGVLVASVAATAVALARVLPFAEAVAVLDAAMHVPRVGQPLTARPQLEGELARLGRRPGCAAARRAVEFATHLAGSPGESVSRANMFLLGFQLPELQVPFFDARGLIGYVDFFWRSINRIGEFDGFGKYVREEFTQGRTTAQVMMDEKEREDRLRACGPMVCRWGWSTAIALPILGGFLARNGVPRAA</sequence>
<dbReference type="Proteomes" id="UP000279859">
    <property type="component" value="Unassembled WGS sequence"/>
</dbReference>
<accession>A0A3M8LGX7</accession>
<evidence type="ECO:0000313" key="2">
    <source>
        <dbReference type="Proteomes" id="UP000279859"/>
    </source>
</evidence>
<evidence type="ECO:0008006" key="3">
    <source>
        <dbReference type="Google" id="ProtNLM"/>
    </source>
</evidence>
<dbReference type="EMBL" id="RDSR01000006">
    <property type="protein sequence ID" value="RNE63982.1"/>
    <property type="molecule type" value="Genomic_DNA"/>
</dbReference>